<accession>A0ABW5JVD5</accession>
<comment type="caution">
    <text evidence="3">The sequence shown here is derived from an EMBL/GenBank/DDBJ whole genome shotgun (WGS) entry which is preliminary data.</text>
</comment>
<feature type="chain" id="PRO_5046991473" evidence="1">
    <location>
        <begin position="25"/>
        <end position="205"/>
    </location>
</feature>
<dbReference type="InterPro" id="IPR007110">
    <property type="entry name" value="Ig-like_dom"/>
</dbReference>
<name>A0ABW5JVD5_9FLAO</name>
<organism evidence="3 4">
    <name type="scientific">Gelatiniphilus marinus</name>
    <dbReference type="NCBI Taxonomy" id="1759464"/>
    <lineage>
        <taxon>Bacteria</taxon>
        <taxon>Pseudomonadati</taxon>
        <taxon>Bacteroidota</taxon>
        <taxon>Flavobacteriia</taxon>
        <taxon>Flavobacteriales</taxon>
        <taxon>Flavobacteriaceae</taxon>
        <taxon>Gelatiniphilus</taxon>
    </lineage>
</organism>
<reference evidence="4" key="1">
    <citation type="journal article" date="2019" name="Int. J. Syst. Evol. Microbiol.">
        <title>The Global Catalogue of Microorganisms (GCM) 10K type strain sequencing project: providing services to taxonomists for standard genome sequencing and annotation.</title>
        <authorList>
            <consortium name="The Broad Institute Genomics Platform"/>
            <consortium name="The Broad Institute Genome Sequencing Center for Infectious Disease"/>
            <person name="Wu L."/>
            <person name="Ma J."/>
        </authorList>
    </citation>
    <scope>NUCLEOTIDE SEQUENCE [LARGE SCALE GENOMIC DNA]</scope>
    <source>
        <strain evidence="4">KCTC 42903</strain>
    </source>
</reference>
<feature type="domain" description="Ig-like" evidence="2">
    <location>
        <begin position="119"/>
        <end position="188"/>
    </location>
</feature>
<evidence type="ECO:0000256" key="1">
    <source>
        <dbReference type="SAM" id="SignalP"/>
    </source>
</evidence>
<feature type="signal peptide" evidence="1">
    <location>
        <begin position="1"/>
        <end position="24"/>
    </location>
</feature>
<dbReference type="Proteomes" id="UP001597441">
    <property type="component" value="Unassembled WGS sequence"/>
</dbReference>
<proteinExistence type="predicted"/>
<dbReference type="EMBL" id="JBHULK010000003">
    <property type="protein sequence ID" value="MFD2535534.1"/>
    <property type="molecule type" value="Genomic_DNA"/>
</dbReference>
<dbReference type="PROSITE" id="PS51257">
    <property type="entry name" value="PROKAR_LIPOPROTEIN"/>
    <property type="match status" value="1"/>
</dbReference>
<dbReference type="RefSeq" id="WP_388018184.1">
    <property type="nucleotide sequence ID" value="NZ_JBHUDT010000003.1"/>
</dbReference>
<evidence type="ECO:0000313" key="4">
    <source>
        <dbReference type="Proteomes" id="UP001597441"/>
    </source>
</evidence>
<evidence type="ECO:0000313" key="3">
    <source>
        <dbReference type="EMBL" id="MFD2535534.1"/>
    </source>
</evidence>
<gene>
    <name evidence="3" type="ORF">ACFSQS_10515</name>
</gene>
<evidence type="ECO:0000259" key="2">
    <source>
        <dbReference type="PROSITE" id="PS50835"/>
    </source>
</evidence>
<protein>
    <submittedName>
        <fullName evidence="3">Immunoglobulin domain-containing protein</fullName>
    </submittedName>
</protein>
<sequence>MKLLKKTVLLSFVLVLFVSGSCSDDEEFRPTLPPITQTGSNTFGCYIDGKLLTPRDGAGTLHTQDKGVRMIAGGIPREITYWELKVRDFKSGNGGLLTFHIQNLHQNKKGVYVINEGNCEVGVDALENVNITCRWLDKETQNYKWYCSIENGGTLTITRYDFENRIVSGTFSCTVQNRDDATDTVEITEGRFDLKWDTLPYTNFH</sequence>
<dbReference type="PROSITE" id="PS50835">
    <property type="entry name" value="IG_LIKE"/>
    <property type="match status" value="1"/>
</dbReference>
<keyword evidence="4" id="KW-1185">Reference proteome</keyword>
<keyword evidence="1" id="KW-0732">Signal</keyword>